<dbReference type="PANTHER" id="PTHR30469:SF39">
    <property type="entry name" value="SLL0180 PROTEIN"/>
    <property type="match status" value="1"/>
</dbReference>
<dbReference type="Proteomes" id="UP001055453">
    <property type="component" value="Chromosome"/>
</dbReference>
<dbReference type="Pfam" id="PF25967">
    <property type="entry name" value="RND-MFP_C"/>
    <property type="match status" value="1"/>
</dbReference>
<reference evidence="3" key="1">
    <citation type="submission" date="2022-04" db="EMBL/GenBank/DDBJ databases">
        <title>Complete genome sequence of a cyanobacterium, Nostoc sp. SO-36, isolated in Antarctica.</title>
        <authorList>
            <person name="Kanesaki Y."/>
            <person name="Effendi D."/>
            <person name="Sakamoto T."/>
            <person name="Ohtani S."/>
            <person name="Awai K."/>
        </authorList>
    </citation>
    <scope>NUCLEOTIDE SEQUENCE</scope>
    <source>
        <strain evidence="3">SO-36</strain>
    </source>
</reference>
<gene>
    <name evidence="3" type="ORF">ANSO36C_52440</name>
</gene>
<evidence type="ECO:0000313" key="4">
    <source>
        <dbReference type="Proteomes" id="UP001055453"/>
    </source>
</evidence>
<dbReference type="InterPro" id="IPR058627">
    <property type="entry name" value="MdtA-like_C"/>
</dbReference>
<organism evidence="3 4">
    <name type="scientific">Nostoc cf. commune SO-36</name>
    <dbReference type="NCBI Taxonomy" id="449208"/>
    <lineage>
        <taxon>Bacteria</taxon>
        <taxon>Bacillati</taxon>
        <taxon>Cyanobacteriota</taxon>
        <taxon>Cyanophyceae</taxon>
        <taxon>Nostocales</taxon>
        <taxon>Nostocaceae</taxon>
        <taxon>Nostoc</taxon>
    </lineage>
</organism>
<name>A0ABN6QBW8_NOSCO</name>
<evidence type="ECO:0000259" key="2">
    <source>
        <dbReference type="Pfam" id="PF25967"/>
    </source>
</evidence>
<feature type="compositionally biased region" description="Basic and acidic residues" evidence="1">
    <location>
        <begin position="53"/>
        <end position="69"/>
    </location>
</feature>
<sequence length="134" mass="14101">MKANFGNSRNQLVNRQAVQTRVIWNQRPGILIPVTAVSRLGGETFVFVAQAPAEKKAEAPTEKKAEAPAEKQAGAPSLVAQQKPVKLGAIEGNNYQVIEGLKAGDKIVVSGILNLTNGAPIAPAPQEVGSIQKP</sequence>
<dbReference type="Gene3D" id="2.40.420.20">
    <property type="match status" value="1"/>
</dbReference>
<dbReference type="PANTHER" id="PTHR30469">
    <property type="entry name" value="MULTIDRUG RESISTANCE PROTEIN MDTA"/>
    <property type="match status" value="1"/>
</dbReference>
<evidence type="ECO:0000313" key="3">
    <source>
        <dbReference type="EMBL" id="BDI19442.1"/>
    </source>
</evidence>
<dbReference type="EMBL" id="AP025732">
    <property type="protein sequence ID" value="BDI19442.1"/>
    <property type="molecule type" value="Genomic_DNA"/>
</dbReference>
<keyword evidence="4" id="KW-1185">Reference proteome</keyword>
<proteinExistence type="predicted"/>
<dbReference type="RefSeq" id="WP_251956932.1">
    <property type="nucleotide sequence ID" value="NZ_AP025732.1"/>
</dbReference>
<feature type="domain" description="Multidrug resistance protein MdtA-like C-terminal permuted SH3" evidence="2">
    <location>
        <begin position="81"/>
        <end position="112"/>
    </location>
</feature>
<evidence type="ECO:0000256" key="1">
    <source>
        <dbReference type="SAM" id="MobiDB-lite"/>
    </source>
</evidence>
<protein>
    <recommendedName>
        <fullName evidence="2">Multidrug resistance protein MdtA-like C-terminal permuted SH3 domain-containing protein</fullName>
    </recommendedName>
</protein>
<accession>A0ABN6QBW8</accession>
<feature type="region of interest" description="Disordered" evidence="1">
    <location>
        <begin position="52"/>
        <end position="78"/>
    </location>
</feature>